<keyword evidence="7" id="KW-1185">Reference proteome</keyword>
<dbReference type="Gene3D" id="1.10.510.10">
    <property type="entry name" value="Transferase(Phosphotransferase) domain 1"/>
    <property type="match status" value="1"/>
</dbReference>
<evidence type="ECO:0000313" key="6">
    <source>
        <dbReference type="EMBL" id="KAJ7762200.1"/>
    </source>
</evidence>
<dbReference type="PANTHER" id="PTHR44329">
    <property type="entry name" value="SERINE/THREONINE-PROTEIN KINASE TNNI3K-RELATED"/>
    <property type="match status" value="1"/>
</dbReference>
<proteinExistence type="predicted"/>
<dbReference type="GO" id="GO:0004674">
    <property type="term" value="F:protein serine/threonine kinase activity"/>
    <property type="evidence" value="ECO:0007669"/>
    <property type="project" value="TreeGrafter"/>
</dbReference>
<evidence type="ECO:0000256" key="2">
    <source>
        <dbReference type="ARBA" id="ARBA00022741"/>
    </source>
</evidence>
<dbReference type="InterPro" id="IPR011009">
    <property type="entry name" value="Kinase-like_dom_sf"/>
</dbReference>
<comment type="caution">
    <text evidence="6">The sequence shown here is derived from an EMBL/GenBank/DDBJ whole genome shotgun (WGS) entry which is preliminary data.</text>
</comment>
<dbReference type="PANTHER" id="PTHR44329:SF288">
    <property type="entry name" value="MITOGEN-ACTIVATED PROTEIN KINASE KINASE KINASE 20"/>
    <property type="match status" value="1"/>
</dbReference>
<evidence type="ECO:0000256" key="4">
    <source>
        <dbReference type="ARBA" id="ARBA00022840"/>
    </source>
</evidence>
<evidence type="ECO:0000256" key="1">
    <source>
        <dbReference type="ARBA" id="ARBA00022679"/>
    </source>
</evidence>
<dbReference type="InterPro" id="IPR001245">
    <property type="entry name" value="Ser-Thr/Tyr_kinase_cat_dom"/>
</dbReference>
<dbReference type="EMBL" id="JARKIB010000033">
    <property type="protein sequence ID" value="KAJ7762200.1"/>
    <property type="molecule type" value="Genomic_DNA"/>
</dbReference>
<dbReference type="AlphaFoldDB" id="A0AAD7JCU2"/>
<sequence>MFPSSRSMVIPSNPGTSQDTKIVVYQALIALLQDACTMSTLPPSDVNSFQLALEGHRHSMSSESVVGAIVDSLKNRKILLEVASRLRLASDLNLRTALGADEGRLVTFLVFILDTKSMEDSILMLEDDSAQCFMDVVQEVLDKGFLMAPEHSSKARRLIRKLSESCERLPSALFITGVSGREEHPTFGGGFGDIYRASYDNQVVALKHMRHFLRGAELRRIRLKFCREALLWKDLHHPHILPFIGIDRESFPASLCMVSPWLEHGTVLKYLNDHDRQNVDKLLFEVAQGLEYLHSHNIVHGDLRGSNILVNKDWSACLADFGLSGFSDGGSTGQTSSKRAGSAYWMAPELLAPEQFGTKFSRTQASNVYAFGCVCLELYTGHPPFSELSEVGAMLKVVDGKRPQRPSDGTPVITDLLWHNISTYWVQKPAARPLTKVVVRNMAWPASEQQTSTSPNLNGEVQGQTTDGSVILLYGVFSLFLDTATD</sequence>
<dbReference type="InterPro" id="IPR008266">
    <property type="entry name" value="Tyr_kinase_AS"/>
</dbReference>
<reference evidence="6" key="1">
    <citation type="submission" date="2023-03" db="EMBL/GenBank/DDBJ databases">
        <title>Massive genome expansion in bonnet fungi (Mycena s.s.) driven by repeated elements and novel gene families across ecological guilds.</title>
        <authorList>
            <consortium name="Lawrence Berkeley National Laboratory"/>
            <person name="Harder C.B."/>
            <person name="Miyauchi S."/>
            <person name="Viragh M."/>
            <person name="Kuo A."/>
            <person name="Thoen E."/>
            <person name="Andreopoulos B."/>
            <person name="Lu D."/>
            <person name="Skrede I."/>
            <person name="Drula E."/>
            <person name="Henrissat B."/>
            <person name="Morin E."/>
            <person name="Kohler A."/>
            <person name="Barry K."/>
            <person name="LaButti K."/>
            <person name="Morin E."/>
            <person name="Salamov A."/>
            <person name="Lipzen A."/>
            <person name="Mereny Z."/>
            <person name="Hegedus B."/>
            <person name="Baldrian P."/>
            <person name="Stursova M."/>
            <person name="Weitz H."/>
            <person name="Taylor A."/>
            <person name="Grigoriev I.V."/>
            <person name="Nagy L.G."/>
            <person name="Martin F."/>
            <person name="Kauserud H."/>
        </authorList>
    </citation>
    <scope>NUCLEOTIDE SEQUENCE</scope>
    <source>
        <strain evidence="6">CBHHK182m</strain>
    </source>
</reference>
<protein>
    <submittedName>
        <fullName evidence="6">Kinase-like domain-containing protein</fullName>
    </submittedName>
</protein>
<organism evidence="6 7">
    <name type="scientific">Mycena metata</name>
    <dbReference type="NCBI Taxonomy" id="1033252"/>
    <lineage>
        <taxon>Eukaryota</taxon>
        <taxon>Fungi</taxon>
        <taxon>Dikarya</taxon>
        <taxon>Basidiomycota</taxon>
        <taxon>Agaricomycotina</taxon>
        <taxon>Agaricomycetes</taxon>
        <taxon>Agaricomycetidae</taxon>
        <taxon>Agaricales</taxon>
        <taxon>Marasmiineae</taxon>
        <taxon>Mycenaceae</taxon>
        <taxon>Mycena</taxon>
    </lineage>
</organism>
<dbReference type="InterPro" id="IPR051681">
    <property type="entry name" value="Ser/Thr_Kinases-Pseudokinases"/>
</dbReference>
<dbReference type="GO" id="GO:0005524">
    <property type="term" value="F:ATP binding"/>
    <property type="evidence" value="ECO:0007669"/>
    <property type="project" value="UniProtKB-KW"/>
</dbReference>
<evidence type="ECO:0000259" key="5">
    <source>
        <dbReference type="PROSITE" id="PS50011"/>
    </source>
</evidence>
<keyword evidence="3 6" id="KW-0418">Kinase</keyword>
<keyword evidence="2" id="KW-0547">Nucleotide-binding</keyword>
<dbReference type="PROSITE" id="PS00109">
    <property type="entry name" value="PROTEIN_KINASE_TYR"/>
    <property type="match status" value="1"/>
</dbReference>
<feature type="domain" description="Protein kinase" evidence="5">
    <location>
        <begin position="180"/>
        <end position="445"/>
    </location>
</feature>
<accession>A0AAD7JCU2</accession>
<dbReference type="SUPFAM" id="SSF56112">
    <property type="entry name" value="Protein kinase-like (PK-like)"/>
    <property type="match status" value="1"/>
</dbReference>
<name>A0AAD7JCU2_9AGAR</name>
<dbReference type="PROSITE" id="PS50011">
    <property type="entry name" value="PROTEIN_KINASE_DOM"/>
    <property type="match status" value="1"/>
</dbReference>
<dbReference type="Pfam" id="PF07714">
    <property type="entry name" value="PK_Tyr_Ser-Thr"/>
    <property type="match status" value="1"/>
</dbReference>
<evidence type="ECO:0000256" key="3">
    <source>
        <dbReference type="ARBA" id="ARBA00022777"/>
    </source>
</evidence>
<keyword evidence="1" id="KW-0808">Transferase</keyword>
<evidence type="ECO:0000313" key="7">
    <source>
        <dbReference type="Proteomes" id="UP001215598"/>
    </source>
</evidence>
<gene>
    <name evidence="6" type="ORF">B0H16DRAFT_529242</name>
</gene>
<keyword evidence="4" id="KW-0067">ATP-binding</keyword>
<dbReference type="InterPro" id="IPR000719">
    <property type="entry name" value="Prot_kinase_dom"/>
</dbReference>
<dbReference type="Proteomes" id="UP001215598">
    <property type="component" value="Unassembled WGS sequence"/>
</dbReference>